<evidence type="ECO:0000256" key="1">
    <source>
        <dbReference type="ARBA" id="ARBA00006445"/>
    </source>
</evidence>
<dbReference type="SUPFAM" id="SSF50998">
    <property type="entry name" value="Quinoprotein alcohol dehydrogenase-like"/>
    <property type="match status" value="1"/>
</dbReference>
<dbReference type="SMART" id="SM00320">
    <property type="entry name" value="WD40"/>
    <property type="match status" value="5"/>
</dbReference>
<feature type="domain" description="CDC20/Fizzy WD40" evidence="9">
    <location>
        <begin position="210"/>
        <end position="514"/>
    </location>
</feature>
<protein>
    <recommendedName>
        <fullName evidence="9">CDC20/Fizzy WD40 domain-containing protein</fullName>
    </recommendedName>
</protein>
<feature type="compositionally biased region" description="Polar residues" evidence="8">
    <location>
        <begin position="51"/>
        <end position="60"/>
    </location>
</feature>
<dbReference type="PROSITE" id="PS50082">
    <property type="entry name" value="WD_REPEATS_2"/>
    <property type="match status" value="4"/>
</dbReference>
<dbReference type="PROSITE" id="PS50294">
    <property type="entry name" value="WD_REPEATS_REGION"/>
    <property type="match status" value="2"/>
</dbReference>
<keyword evidence="6" id="KW-0131">Cell cycle</keyword>
<dbReference type="GO" id="GO:0031145">
    <property type="term" value="P:anaphase-promoting complex-dependent catabolic process"/>
    <property type="evidence" value="ECO:0007669"/>
    <property type="project" value="TreeGrafter"/>
</dbReference>
<keyword evidence="4" id="KW-0677">Repeat</keyword>
<gene>
    <name evidence="10" type="ORF">PENTCL1PPCAC_6644</name>
</gene>
<feature type="repeat" description="WD" evidence="7">
    <location>
        <begin position="483"/>
        <end position="515"/>
    </location>
</feature>
<dbReference type="GO" id="GO:0051301">
    <property type="term" value="P:cell division"/>
    <property type="evidence" value="ECO:0007669"/>
    <property type="project" value="UniProtKB-KW"/>
</dbReference>
<dbReference type="PANTHER" id="PTHR19918">
    <property type="entry name" value="CELL DIVISION CYCLE 20 CDC20 FIZZY -RELATED"/>
    <property type="match status" value="1"/>
</dbReference>
<evidence type="ECO:0000256" key="4">
    <source>
        <dbReference type="ARBA" id="ARBA00022737"/>
    </source>
</evidence>
<dbReference type="PANTHER" id="PTHR19918:SF8">
    <property type="entry name" value="FI02843P"/>
    <property type="match status" value="1"/>
</dbReference>
<name>A0AAV5SNH3_9BILA</name>
<evidence type="ECO:0000256" key="7">
    <source>
        <dbReference type="PROSITE-ProRule" id="PRU00221"/>
    </source>
</evidence>
<evidence type="ECO:0000256" key="8">
    <source>
        <dbReference type="SAM" id="MobiDB-lite"/>
    </source>
</evidence>
<keyword evidence="2 7" id="KW-0853">WD repeat</keyword>
<dbReference type="GO" id="GO:1905786">
    <property type="term" value="P:positive regulation of anaphase-promoting complex-dependent catabolic process"/>
    <property type="evidence" value="ECO:0007669"/>
    <property type="project" value="TreeGrafter"/>
</dbReference>
<feature type="compositionally biased region" description="Polar residues" evidence="8">
    <location>
        <begin position="120"/>
        <end position="135"/>
    </location>
</feature>
<evidence type="ECO:0000256" key="2">
    <source>
        <dbReference type="ARBA" id="ARBA00022574"/>
    </source>
</evidence>
<dbReference type="InterPro" id="IPR011047">
    <property type="entry name" value="Quinoprotein_ADH-like_sf"/>
</dbReference>
<sequence>KFYRDPEMQVIKSAPSSPIGKITRKVGDLSLVKTPGSPSRRGNVSLFGGKTPNQSFNHSSIFGGGKGGGGRGLSKRDLTPSRNHNRTFNGTTGGGDRFIPSRCQTQFDYANFMPYIQPEDSTFNTSLSAPNSPQKNPEKEGMKQMMRTKSSSDMSTFNDERIFVYKKNTAPLPPTGHLNQPKVLYSTSALATSSVRRTARHIPSAPERILDAPSFIDDYYANVLDWSTSGIVAVGLGFDVYLWHSDTGDITHLIALDEENELNLVTALKWDTDGRYLAVGTMDGTVKLFDPERCTDPSTARELRKMTVDRSCRTGVLAWRNHVVSAGHKSGQILHHDVRVAKHNIGMFNGHCREVCGMKWSPDFKYLASGGGDNVVNVWNANQLSAGDATPELALNEHTSTVRAVEWCPWKTSTLATGGGMQDQTLKMWDINGGKMMKSIATGSQVTSVIFNSDYKEVMTSHGNPNYEIKIWKYPSFSEVATLGGHTARILSLAQSPCGQYVMSAAADESLRIWQCFKIDKSTAKLAQRKVLGGSIR</sequence>
<feature type="non-terminal residue" evidence="10">
    <location>
        <position position="1"/>
    </location>
</feature>
<reference evidence="10" key="1">
    <citation type="submission" date="2023-10" db="EMBL/GenBank/DDBJ databases">
        <title>Genome assembly of Pristionchus species.</title>
        <authorList>
            <person name="Yoshida K."/>
            <person name="Sommer R.J."/>
        </authorList>
    </citation>
    <scope>NUCLEOTIDE SEQUENCE</scope>
    <source>
        <strain evidence="10">RS0144</strain>
    </source>
</reference>
<dbReference type="GO" id="GO:0010997">
    <property type="term" value="F:anaphase-promoting complex binding"/>
    <property type="evidence" value="ECO:0007669"/>
    <property type="project" value="InterPro"/>
</dbReference>
<feature type="region of interest" description="Disordered" evidence="8">
    <location>
        <begin position="49"/>
        <end position="99"/>
    </location>
</feature>
<feature type="repeat" description="WD" evidence="7">
    <location>
        <begin position="258"/>
        <end position="290"/>
    </location>
</feature>
<proteinExistence type="inferred from homology"/>
<evidence type="ECO:0000313" key="10">
    <source>
        <dbReference type="EMBL" id="GMS84469.1"/>
    </source>
</evidence>
<evidence type="ECO:0000313" key="11">
    <source>
        <dbReference type="Proteomes" id="UP001432027"/>
    </source>
</evidence>
<dbReference type="InterPro" id="IPR056150">
    <property type="entry name" value="WD40_CDC20-Fz"/>
</dbReference>
<organism evidence="10 11">
    <name type="scientific">Pristionchus entomophagus</name>
    <dbReference type="NCBI Taxonomy" id="358040"/>
    <lineage>
        <taxon>Eukaryota</taxon>
        <taxon>Metazoa</taxon>
        <taxon>Ecdysozoa</taxon>
        <taxon>Nematoda</taxon>
        <taxon>Chromadorea</taxon>
        <taxon>Rhabditida</taxon>
        <taxon>Rhabditina</taxon>
        <taxon>Diplogasteromorpha</taxon>
        <taxon>Diplogasteroidea</taxon>
        <taxon>Neodiplogasteridae</taxon>
        <taxon>Pristionchus</taxon>
    </lineage>
</organism>
<comment type="caution">
    <text evidence="10">The sequence shown here is derived from an EMBL/GenBank/DDBJ whole genome shotgun (WGS) entry which is preliminary data.</text>
</comment>
<dbReference type="EMBL" id="BTSX01000002">
    <property type="protein sequence ID" value="GMS84469.1"/>
    <property type="molecule type" value="Genomic_DNA"/>
</dbReference>
<keyword evidence="11" id="KW-1185">Reference proteome</keyword>
<evidence type="ECO:0000256" key="5">
    <source>
        <dbReference type="ARBA" id="ARBA00022776"/>
    </source>
</evidence>
<dbReference type="InterPro" id="IPR001680">
    <property type="entry name" value="WD40_rpt"/>
</dbReference>
<evidence type="ECO:0000256" key="3">
    <source>
        <dbReference type="ARBA" id="ARBA00022618"/>
    </source>
</evidence>
<dbReference type="AlphaFoldDB" id="A0AAV5SNH3"/>
<feature type="region of interest" description="Disordered" evidence="8">
    <location>
        <begin position="120"/>
        <end position="151"/>
    </location>
</feature>
<dbReference type="GO" id="GO:1990757">
    <property type="term" value="F:ubiquitin ligase activator activity"/>
    <property type="evidence" value="ECO:0007669"/>
    <property type="project" value="TreeGrafter"/>
</dbReference>
<evidence type="ECO:0000259" key="9">
    <source>
        <dbReference type="Pfam" id="PF24807"/>
    </source>
</evidence>
<feature type="compositionally biased region" description="Polar residues" evidence="8">
    <location>
        <begin position="80"/>
        <end position="90"/>
    </location>
</feature>
<accession>A0AAV5SNH3</accession>
<dbReference type="InterPro" id="IPR015943">
    <property type="entry name" value="WD40/YVTN_repeat-like_dom_sf"/>
</dbReference>
<dbReference type="Gene3D" id="2.130.10.10">
    <property type="entry name" value="YVTN repeat-like/Quinoprotein amine dehydrogenase"/>
    <property type="match status" value="1"/>
</dbReference>
<feature type="compositionally biased region" description="Gly residues" evidence="8">
    <location>
        <begin position="62"/>
        <end position="72"/>
    </location>
</feature>
<dbReference type="InterPro" id="IPR033010">
    <property type="entry name" value="Cdc20/Fizzy"/>
</dbReference>
<dbReference type="GO" id="GO:0005680">
    <property type="term" value="C:anaphase-promoting complex"/>
    <property type="evidence" value="ECO:0007669"/>
    <property type="project" value="TreeGrafter"/>
</dbReference>
<keyword evidence="3" id="KW-0132">Cell division</keyword>
<evidence type="ECO:0000256" key="6">
    <source>
        <dbReference type="ARBA" id="ARBA00023306"/>
    </source>
</evidence>
<comment type="similarity">
    <text evidence="1">Belongs to the WD repeat CDC20/Fizzy family.</text>
</comment>
<feature type="repeat" description="WD" evidence="7">
    <location>
        <begin position="395"/>
        <end position="439"/>
    </location>
</feature>
<keyword evidence="5" id="KW-0498">Mitosis</keyword>
<dbReference type="Proteomes" id="UP001432027">
    <property type="component" value="Unassembled WGS sequence"/>
</dbReference>
<dbReference type="Pfam" id="PF24807">
    <property type="entry name" value="WD40_CDC20-Fz"/>
    <property type="match status" value="1"/>
</dbReference>
<feature type="repeat" description="WD" evidence="7">
    <location>
        <begin position="348"/>
        <end position="380"/>
    </location>
</feature>